<evidence type="ECO:0000313" key="3">
    <source>
        <dbReference type="EMBL" id="CAL6104020.1"/>
    </source>
</evidence>
<evidence type="ECO:0000313" key="4">
    <source>
        <dbReference type="Proteomes" id="UP001642409"/>
    </source>
</evidence>
<keyword evidence="4" id="KW-1185">Reference proteome</keyword>
<proteinExistence type="predicted"/>
<reference evidence="3 4" key="2">
    <citation type="submission" date="2024-07" db="EMBL/GenBank/DDBJ databases">
        <authorList>
            <person name="Akdeniz Z."/>
        </authorList>
    </citation>
    <scope>NUCLEOTIDE SEQUENCE [LARGE SCALE GENOMIC DNA]</scope>
</reference>
<name>A0AA86TJ49_9EUKA</name>
<protein>
    <submittedName>
        <fullName evidence="2">Transmembrane domain-containing protein</fullName>
    </submittedName>
    <submittedName>
        <fullName evidence="3">Transmembrane_domain-containing protein</fullName>
    </submittedName>
</protein>
<evidence type="ECO:0000313" key="2">
    <source>
        <dbReference type="EMBL" id="CAI9914638.1"/>
    </source>
</evidence>
<dbReference type="AlphaFoldDB" id="A0AA86TJ49"/>
<reference evidence="2" key="1">
    <citation type="submission" date="2023-06" db="EMBL/GenBank/DDBJ databases">
        <authorList>
            <person name="Kurt Z."/>
        </authorList>
    </citation>
    <scope>NUCLEOTIDE SEQUENCE</scope>
</reference>
<organism evidence="2">
    <name type="scientific">Hexamita inflata</name>
    <dbReference type="NCBI Taxonomy" id="28002"/>
    <lineage>
        <taxon>Eukaryota</taxon>
        <taxon>Metamonada</taxon>
        <taxon>Diplomonadida</taxon>
        <taxon>Hexamitidae</taxon>
        <taxon>Hexamitinae</taxon>
        <taxon>Hexamita</taxon>
    </lineage>
</organism>
<keyword evidence="1 2" id="KW-0812">Transmembrane</keyword>
<keyword evidence="1" id="KW-1133">Transmembrane helix</keyword>
<accession>A0AA86TJ49</accession>
<sequence>MDGLIELRDFLLEQAKDDKSVIEYANMLEFTDSYHNVYRILHQDCKRGLWRYMNLFPQDSKFFLRCTQCVFENYFVQVWMNLPKSIHQLYYQGVTDYLELVFGSFYNFNRIMQKQEWFKADEDDYEPFFGDVGCFFFTDLDTLVKCSILVLRKVFAFNQFDLTVMQSLTQQLFHQIKTNDKDLYTLIEPCDKSVIGCFVFQYINSFFLHNTNHVPLSAKFIMMYLQYDNKGLIYIIQYILYICAHNYAPQLNKKKMKDDLEFHVAEPVDIIDSQTTAIEILSHSVDAVLTNGLNCRHMCEVLDKFNEVNLKNYKYTVVAKPTLISKNTNYFKTIFCINFNYILTQCLVASPFYFITSSNLLGIESIK</sequence>
<comment type="caution">
    <text evidence="2">The sequence shown here is derived from an EMBL/GenBank/DDBJ whole genome shotgun (WGS) entry which is preliminary data.</text>
</comment>
<keyword evidence="1" id="KW-0472">Membrane</keyword>
<dbReference type="EMBL" id="CAXDID020000576">
    <property type="protein sequence ID" value="CAL6104020.1"/>
    <property type="molecule type" value="Genomic_DNA"/>
</dbReference>
<evidence type="ECO:0000256" key="1">
    <source>
        <dbReference type="SAM" id="Phobius"/>
    </source>
</evidence>
<dbReference type="EMBL" id="CATOUU010000055">
    <property type="protein sequence ID" value="CAI9914638.1"/>
    <property type="molecule type" value="Genomic_DNA"/>
</dbReference>
<gene>
    <name evidence="2" type="ORF">HINF_LOCUS2283</name>
    <name evidence="3" type="ORF">HINF_LOCUS72507</name>
</gene>
<feature type="transmembrane region" description="Helical" evidence="1">
    <location>
        <begin position="231"/>
        <end position="248"/>
    </location>
</feature>
<dbReference type="Proteomes" id="UP001642409">
    <property type="component" value="Unassembled WGS sequence"/>
</dbReference>